<feature type="compositionally biased region" description="Basic and acidic residues" evidence="1">
    <location>
        <begin position="563"/>
        <end position="578"/>
    </location>
</feature>
<evidence type="ECO:0000313" key="4">
    <source>
        <dbReference type="Proteomes" id="UP001516023"/>
    </source>
</evidence>
<dbReference type="Proteomes" id="UP001516023">
    <property type="component" value="Unassembled WGS sequence"/>
</dbReference>
<feature type="compositionally biased region" description="Basic and acidic residues" evidence="1">
    <location>
        <begin position="243"/>
        <end position="254"/>
    </location>
</feature>
<organism evidence="3 4">
    <name type="scientific">Cyclotella cryptica</name>
    <dbReference type="NCBI Taxonomy" id="29204"/>
    <lineage>
        <taxon>Eukaryota</taxon>
        <taxon>Sar</taxon>
        <taxon>Stramenopiles</taxon>
        <taxon>Ochrophyta</taxon>
        <taxon>Bacillariophyta</taxon>
        <taxon>Coscinodiscophyceae</taxon>
        <taxon>Thalassiosirophycidae</taxon>
        <taxon>Stephanodiscales</taxon>
        <taxon>Stephanodiscaceae</taxon>
        <taxon>Cyclotella</taxon>
    </lineage>
</organism>
<evidence type="ECO:0000256" key="2">
    <source>
        <dbReference type="SAM" id="SignalP"/>
    </source>
</evidence>
<feature type="region of interest" description="Disordered" evidence="1">
    <location>
        <begin position="399"/>
        <end position="424"/>
    </location>
</feature>
<feature type="compositionally biased region" description="Basic and acidic residues" evidence="1">
    <location>
        <begin position="264"/>
        <end position="279"/>
    </location>
</feature>
<feature type="compositionally biased region" description="Basic residues" evidence="1">
    <location>
        <begin position="593"/>
        <end position="613"/>
    </location>
</feature>
<feature type="compositionally biased region" description="Polar residues" evidence="1">
    <location>
        <begin position="580"/>
        <end position="592"/>
    </location>
</feature>
<feature type="compositionally biased region" description="Basic residues" evidence="1">
    <location>
        <begin position="158"/>
        <end position="170"/>
    </location>
</feature>
<accession>A0ABD3QUD1</accession>
<reference evidence="3 4" key="1">
    <citation type="journal article" date="2020" name="G3 (Bethesda)">
        <title>Improved Reference Genome for Cyclotella cryptica CCMP332, a Model for Cell Wall Morphogenesis, Salinity Adaptation, and Lipid Production in Diatoms (Bacillariophyta).</title>
        <authorList>
            <person name="Roberts W.R."/>
            <person name="Downey K.M."/>
            <person name="Ruck E.C."/>
            <person name="Traller J.C."/>
            <person name="Alverson A.J."/>
        </authorList>
    </citation>
    <scope>NUCLEOTIDE SEQUENCE [LARGE SCALE GENOMIC DNA]</scope>
    <source>
        <strain evidence="3 4">CCMP332</strain>
    </source>
</reference>
<feature type="region of interest" description="Disordered" evidence="1">
    <location>
        <begin position="563"/>
        <end position="621"/>
    </location>
</feature>
<feature type="compositionally biased region" description="Basic and acidic residues" evidence="1">
    <location>
        <begin position="171"/>
        <end position="183"/>
    </location>
</feature>
<comment type="caution">
    <text evidence="3">The sequence shown here is derived from an EMBL/GenBank/DDBJ whole genome shotgun (WGS) entry which is preliminary data.</text>
</comment>
<protein>
    <submittedName>
        <fullName evidence="3">Uncharacterized protein</fullName>
    </submittedName>
</protein>
<name>A0ABD3QUD1_9STRA</name>
<feature type="compositionally biased region" description="Basic residues" evidence="1">
    <location>
        <begin position="471"/>
        <end position="484"/>
    </location>
</feature>
<keyword evidence="4" id="KW-1185">Reference proteome</keyword>
<sequence>MASLSIIQMAALSLTTTFAIAPSTSAFSPSPSAQLAFALHDTRFSSFLPGTLSLSAKKERILSTRKTGTISLIYTPNKRTSSSYQALTKLHSSSSSYDTSPSTTIDLDTLPDMPLSELLDALHECHIRYAPNATRQELEGLLRAHFNEEDEEEETKKHSIPRTRVNRRPSKKEMNHEEVKEVVDAIVLPEEDEEQQQQPRSEWSEDEVHARTSNGQSDPSDYSKRRRKREDVYDYVRNSRHGSVTDDEYHERSRATARRRNVHNRNDRSRRASRYDRPLYEAQSRQKQQQQYPRNRYQSYYNVESDTPIIDIGTFDLPEDRTQSNRGQGVIYENGLQIFLMGFVEAGKTAAELTLDAARGVMDPWTSSSRGDGEWWFDEERGRDVYDVKVVEHTRERYGEDEYNGDGRSTRRRRRPRNRSRIMMDRDRGYETAHYWKEDEPEFDYQRESATSAAERLEGPLVPIESESTPTRKRPSLQSRKHTDKKGNPKPVYGLYNEDDLKVKSPEEELESRHSHHHKQEWKDRLRRKFDAALGLESSPSTTKQEAYYDSWIKHMERIDDSRKTRLRDKMNDERDSTAEPLQSESNPSNVPRNRRARMRAAKNSNLHKRKTRPSYDRVKRSKLRLDEKPFWKERGSIASMLFDNRPASWRKTAQKKRRNTLEVRFSK</sequence>
<feature type="compositionally biased region" description="Low complexity" evidence="1">
    <location>
        <begin position="283"/>
        <end position="295"/>
    </location>
</feature>
<feature type="compositionally biased region" description="Basic residues" evidence="1">
    <location>
        <begin position="410"/>
        <end position="420"/>
    </location>
</feature>
<gene>
    <name evidence="3" type="ORF">HJC23_004001</name>
</gene>
<keyword evidence="2" id="KW-0732">Signal</keyword>
<feature type="compositionally biased region" description="Polar residues" evidence="1">
    <location>
        <begin position="211"/>
        <end position="220"/>
    </location>
</feature>
<dbReference type="AlphaFoldDB" id="A0ABD3QUD1"/>
<dbReference type="EMBL" id="JABMIG020000011">
    <property type="protein sequence ID" value="KAL3803839.1"/>
    <property type="molecule type" value="Genomic_DNA"/>
</dbReference>
<feature type="region of interest" description="Disordered" evidence="1">
    <location>
        <begin position="148"/>
        <end position="295"/>
    </location>
</feature>
<feature type="chain" id="PRO_5044828044" evidence="2">
    <location>
        <begin position="27"/>
        <end position="668"/>
    </location>
</feature>
<feature type="region of interest" description="Disordered" evidence="1">
    <location>
        <begin position="442"/>
        <end position="499"/>
    </location>
</feature>
<evidence type="ECO:0000256" key="1">
    <source>
        <dbReference type="SAM" id="MobiDB-lite"/>
    </source>
</evidence>
<proteinExistence type="predicted"/>
<feature type="signal peptide" evidence="2">
    <location>
        <begin position="1"/>
        <end position="26"/>
    </location>
</feature>
<evidence type="ECO:0000313" key="3">
    <source>
        <dbReference type="EMBL" id="KAL3803839.1"/>
    </source>
</evidence>